<dbReference type="SUPFAM" id="SSF47823">
    <property type="entry name" value="lambda integrase-like, N-terminal domain"/>
    <property type="match status" value="1"/>
</dbReference>
<accession>A0A151IZM5</accession>
<proteinExistence type="predicted"/>
<evidence type="ECO:0000313" key="3">
    <source>
        <dbReference type="EMBL" id="KYN14545.1"/>
    </source>
</evidence>
<sequence length="108" mass="12135">LASISDNTWKQYNSGLKKWWSFCAIHKENPYQISANKLLRFLTKMFSEGASYGSLNSFRSAISLVSHGVDIETIRKTAGWSTGSSVFARFYNRPITSTNSKFARAVIS</sequence>
<evidence type="ECO:0000259" key="2">
    <source>
        <dbReference type="PROSITE" id="PS51900"/>
    </source>
</evidence>
<name>A0A151IZM5_9HYME</name>
<gene>
    <name evidence="3" type="ORF">ALC57_13242</name>
</gene>
<dbReference type="Gene3D" id="1.10.150.130">
    <property type="match status" value="1"/>
</dbReference>
<dbReference type="PROSITE" id="PS51900">
    <property type="entry name" value="CB"/>
    <property type="match status" value="1"/>
</dbReference>
<dbReference type="InterPro" id="IPR004107">
    <property type="entry name" value="Integrase_SAM-like_N"/>
</dbReference>
<feature type="non-terminal residue" evidence="3">
    <location>
        <position position="1"/>
    </location>
</feature>
<reference evidence="3 4" key="1">
    <citation type="submission" date="2015-09" db="EMBL/GenBank/DDBJ databases">
        <title>Trachymyrmex cornetzi WGS genome.</title>
        <authorList>
            <person name="Nygaard S."/>
            <person name="Hu H."/>
            <person name="Boomsma J."/>
            <person name="Zhang G."/>
        </authorList>
    </citation>
    <scope>NUCLEOTIDE SEQUENCE [LARGE SCALE GENOMIC DNA]</scope>
    <source>
        <strain evidence="3">Tcor2-1</strain>
        <tissue evidence="3">Whole body</tissue>
    </source>
</reference>
<dbReference type="AlphaFoldDB" id="A0A151IZM5"/>
<dbReference type="GO" id="GO:0003677">
    <property type="term" value="F:DNA binding"/>
    <property type="evidence" value="ECO:0007669"/>
    <property type="project" value="UniProtKB-KW"/>
</dbReference>
<protein>
    <recommendedName>
        <fullName evidence="2">Core-binding (CB) domain-containing protein</fullName>
    </recommendedName>
</protein>
<keyword evidence="1" id="KW-0238">DNA-binding</keyword>
<dbReference type="Proteomes" id="UP000078492">
    <property type="component" value="Unassembled WGS sequence"/>
</dbReference>
<dbReference type="Pfam" id="PF02899">
    <property type="entry name" value="Phage_int_SAM_1"/>
    <property type="match status" value="1"/>
</dbReference>
<dbReference type="InterPro" id="IPR044068">
    <property type="entry name" value="CB"/>
</dbReference>
<organism evidence="3 4">
    <name type="scientific">Trachymyrmex cornetzi</name>
    <dbReference type="NCBI Taxonomy" id="471704"/>
    <lineage>
        <taxon>Eukaryota</taxon>
        <taxon>Metazoa</taxon>
        <taxon>Ecdysozoa</taxon>
        <taxon>Arthropoda</taxon>
        <taxon>Hexapoda</taxon>
        <taxon>Insecta</taxon>
        <taxon>Pterygota</taxon>
        <taxon>Neoptera</taxon>
        <taxon>Endopterygota</taxon>
        <taxon>Hymenoptera</taxon>
        <taxon>Apocrita</taxon>
        <taxon>Aculeata</taxon>
        <taxon>Formicoidea</taxon>
        <taxon>Formicidae</taxon>
        <taxon>Myrmicinae</taxon>
        <taxon>Trachymyrmex</taxon>
    </lineage>
</organism>
<keyword evidence="4" id="KW-1185">Reference proteome</keyword>
<evidence type="ECO:0000313" key="4">
    <source>
        <dbReference type="Proteomes" id="UP000078492"/>
    </source>
</evidence>
<dbReference type="GO" id="GO:0015074">
    <property type="term" value="P:DNA integration"/>
    <property type="evidence" value="ECO:0007669"/>
    <property type="project" value="InterPro"/>
</dbReference>
<dbReference type="InterPro" id="IPR010998">
    <property type="entry name" value="Integrase_recombinase_N"/>
</dbReference>
<dbReference type="EMBL" id="KQ980684">
    <property type="protein sequence ID" value="KYN14545.1"/>
    <property type="molecule type" value="Genomic_DNA"/>
</dbReference>
<feature type="domain" description="Core-binding (CB)" evidence="2">
    <location>
        <begin position="1"/>
        <end position="70"/>
    </location>
</feature>
<evidence type="ECO:0000256" key="1">
    <source>
        <dbReference type="ARBA" id="ARBA00023125"/>
    </source>
</evidence>
<dbReference type="STRING" id="471704.A0A151IZM5"/>